<evidence type="ECO:0000313" key="1">
    <source>
        <dbReference type="EMBL" id="BCJ45702.1"/>
    </source>
</evidence>
<reference evidence="1 2" key="1">
    <citation type="submission" date="2020-08" db="EMBL/GenBank/DDBJ databases">
        <title>Whole genome shotgun sequence of Actinoplanes ianthinogenes NBRC 13996.</title>
        <authorList>
            <person name="Komaki H."/>
            <person name="Tamura T."/>
        </authorList>
    </citation>
    <scope>NUCLEOTIDE SEQUENCE [LARGE SCALE GENOMIC DNA]</scope>
    <source>
        <strain evidence="1 2">NBRC 13996</strain>
    </source>
</reference>
<sequence>MLAEFREQLYRRMTRRAAWVDHDGPLPIIAGTVVRLTVEHLPSRDEPKPLGPWWSRIDATDADVDRYWQMRARSGNRPQARSSRTITHFDVGVPLSSACESSGTSGLVSG</sequence>
<proteinExistence type="predicted"/>
<accession>A0ABN6CL02</accession>
<evidence type="ECO:0000313" key="2">
    <source>
        <dbReference type="Proteomes" id="UP000676967"/>
    </source>
</evidence>
<gene>
    <name evidence="1" type="ORF">Aiant_63590</name>
</gene>
<dbReference type="EMBL" id="AP023356">
    <property type="protein sequence ID" value="BCJ45702.1"/>
    <property type="molecule type" value="Genomic_DNA"/>
</dbReference>
<protein>
    <submittedName>
        <fullName evidence="1">Uncharacterized protein</fullName>
    </submittedName>
</protein>
<keyword evidence="2" id="KW-1185">Reference proteome</keyword>
<organism evidence="1 2">
    <name type="scientific">Actinoplanes ianthinogenes</name>
    <dbReference type="NCBI Taxonomy" id="122358"/>
    <lineage>
        <taxon>Bacteria</taxon>
        <taxon>Bacillati</taxon>
        <taxon>Actinomycetota</taxon>
        <taxon>Actinomycetes</taxon>
        <taxon>Micromonosporales</taxon>
        <taxon>Micromonosporaceae</taxon>
        <taxon>Actinoplanes</taxon>
    </lineage>
</organism>
<dbReference type="Proteomes" id="UP000676967">
    <property type="component" value="Chromosome"/>
</dbReference>
<name>A0ABN6CL02_9ACTN</name>